<dbReference type="PANTHER" id="PTHR46566">
    <property type="entry name" value="1-PHOSPHOFRUCTOKINASE-RELATED"/>
    <property type="match status" value="1"/>
</dbReference>
<evidence type="ECO:0000259" key="1">
    <source>
        <dbReference type="SMART" id="SM00382"/>
    </source>
</evidence>
<evidence type="ECO:0000313" key="2">
    <source>
        <dbReference type="EMBL" id="GBG27410.1"/>
    </source>
</evidence>
<gene>
    <name evidence="2" type="ORF">FCC1311_036322</name>
</gene>
<dbReference type="InterPro" id="IPR003593">
    <property type="entry name" value="AAA+_ATPase"/>
</dbReference>
<dbReference type="Gene3D" id="3.40.1190.20">
    <property type="match status" value="1"/>
</dbReference>
<dbReference type="InterPro" id="IPR029056">
    <property type="entry name" value="Ribokinase-like"/>
</dbReference>
<dbReference type="Proteomes" id="UP000241890">
    <property type="component" value="Unassembled WGS sequence"/>
</dbReference>
<sequence length="646" mass="69512">MASSQGESGGGQNRAWTWLCAEAQGDPTAKAVRVDIRLCGLEESVSVEKEFAERVLDPALDLVDAVRREKTDDARKIVALAGPPGVGKTLLTALIARYFESQLESRNEVVALSMDAYHLTNAELDEKGLRQRKGQPETVDGIALAKDMTRLRETPRTKLSLPVYDRVQHDPVKDALEVPASASVVLVEGIHLMLDQEPWTSLSFDAWILLFADEGQVICRNRVIARKAANKVPRQEAEQHYEHVDAPNHRQFVSDARKALARANRPALTLSVALSTRAPPLAEWHESPTCTFEEDKACLTPLDPDSAPKLVILGPNPALQKTMVFTEGIQIDQVNRAAELRKSVGGKGQQAARAATNFNAAHQGGSAARIELVQVLGGANGQAVENMLHDKGVPMRTIGVDAETRTCLTLVDKTTNEATELIEPSGELSSKEYQEFVEAIRSTCRDAAAVAICGTAPPGADSIYKDVVDQAPAQVFVDAYKGVEDALHGVTLLKINATELRKLAASGPRSDQVDSHSLFACARRLFARFAGIKFICVTDGPHLASAFARARPDRYTEFLIPKLDSSELVNPIGAGDTVLAVTAISLIRGDDIDTSFARGLAAGTASCLELGGADFAPDRLRDFFARVATAQVRAADASDTAPSAST</sequence>
<name>A0A2R5G8T2_9STRA</name>
<feature type="domain" description="AAA+ ATPase" evidence="1">
    <location>
        <begin position="74"/>
        <end position="562"/>
    </location>
</feature>
<dbReference type="InParanoid" id="A0A2R5G8T2"/>
<dbReference type="EMBL" id="BEYU01000030">
    <property type="protein sequence ID" value="GBG27410.1"/>
    <property type="molecule type" value="Genomic_DNA"/>
</dbReference>
<evidence type="ECO:0000313" key="3">
    <source>
        <dbReference type="Proteomes" id="UP000241890"/>
    </source>
</evidence>
<dbReference type="OrthoDB" id="26487at2759"/>
<dbReference type="SUPFAM" id="SSF53613">
    <property type="entry name" value="Ribokinase-like"/>
    <property type="match status" value="1"/>
</dbReference>
<dbReference type="AlphaFoldDB" id="A0A2R5G8T2"/>
<comment type="caution">
    <text evidence="2">The sequence shown here is derived from an EMBL/GenBank/DDBJ whole genome shotgun (WGS) entry which is preliminary data.</text>
</comment>
<dbReference type="PANTHER" id="PTHR46566:SF2">
    <property type="entry name" value="ATP-DEPENDENT 6-PHOSPHOFRUCTOKINASE ISOZYME 2"/>
    <property type="match status" value="1"/>
</dbReference>
<keyword evidence="3" id="KW-1185">Reference proteome</keyword>
<reference evidence="2 3" key="1">
    <citation type="submission" date="2017-12" db="EMBL/GenBank/DDBJ databases">
        <title>Sequencing, de novo assembly and annotation of complete genome of a new Thraustochytrid species, strain FCC1311.</title>
        <authorList>
            <person name="Sedici K."/>
            <person name="Godart F."/>
            <person name="Aiese Cigliano R."/>
            <person name="Sanseverino W."/>
            <person name="Barakat M."/>
            <person name="Ortet P."/>
            <person name="Marechal E."/>
            <person name="Cagnac O."/>
            <person name="Amato A."/>
        </authorList>
    </citation>
    <scope>NUCLEOTIDE SEQUENCE [LARGE SCALE GENOMIC DNA]</scope>
</reference>
<dbReference type="SMART" id="SM00382">
    <property type="entry name" value="AAA"/>
    <property type="match status" value="1"/>
</dbReference>
<protein>
    <submittedName>
        <fullName evidence="2">Uridine kinase</fullName>
    </submittedName>
</protein>
<dbReference type="InterPro" id="IPR011611">
    <property type="entry name" value="PfkB_dom"/>
</dbReference>
<dbReference type="GO" id="GO:0016301">
    <property type="term" value="F:kinase activity"/>
    <property type="evidence" value="ECO:0007669"/>
    <property type="project" value="UniProtKB-KW"/>
</dbReference>
<keyword evidence="2" id="KW-0808">Transferase</keyword>
<dbReference type="InterPro" id="IPR027417">
    <property type="entry name" value="P-loop_NTPase"/>
</dbReference>
<dbReference type="Pfam" id="PF00294">
    <property type="entry name" value="PfkB"/>
    <property type="match status" value="1"/>
</dbReference>
<accession>A0A2R5G8T2</accession>
<keyword evidence="2" id="KW-0418">Kinase</keyword>
<proteinExistence type="predicted"/>
<dbReference type="Gene3D" id="3.40.50.300">
    <property type="entry name" value="P-loop containing nucleotide triphosphate hydrolases"/>
    <property type="match status" value="1"/>
</dbReference>
<dbReference type="SUPFAM" id="SSF52540">
    <property type="entry name" value="P-loop containing nucleoside triphosphate hydrolases"/>
    <property type="match status" value="1"/>
</dbReference>
<organism evidence="2 3">
    <name type="scientific">Hondaea fermentalgiana</name>
    <dbReference type="NCBI Taxonomy" id="2315210"/>
    <lineage>
        <taxon>Eukaryota</taxon>
        <taxon>Sar</taxon>
        <taxon>Stramenopiles</taxon>
        <taxon>Bigyra</taxon>
        <taxon>Labyrinthulomycetes</taxon>
        <taxon>Thraustochytrida</taxon>
        <taxon>Thraustochytriidae</taxon>
        <taxon>Hondaea</taxon>
    </lineage>
</organism>